<evidence type="ECO:0000313" key="4">
    <source>
        <dbReference type="Proteomes" id="UP000608594"/>
    </source>
</evidence>
<dbReference type="Gene3D" id="3.20.20.120">
    <property type="entry name" value="Enolase-like C-terminal domain"/>
    <property type="match status" value="1"/>
</dbReference>
<dbReference type="SFLD" id="SFLDG00179">
    <property type="entry name" value="mandelate_racemase"/>
    <property type="match status" value="1"/>
</dbReference>
<dbReference type="InterPro" id="IPR034593">
    <property type="entry name" value="DgoD-like"/>
</dbReference>
<dbReference type="Proteomes" id="UP000608594">
    <property type="component" value="Unassembled WGS sequence"/>
</dbReference>
<dbReference type="EMBL" id="JACOQL010000004">
    <property type="protein sequence ID" value="MBC9247613.1"/>
    <property type="molecule type" value="Genomic_DNA"/>
</dbReference>
<keyword evidence="4" id="KW-1185">Reference proteome</keyword>
<gene>
    <name evidence="3" type="ORF">H4P12_13070</name>
</gene>
<dbReference type="RefSeq" id="WP_187794113.1">
    <property type="nucleotide sequence ID" value="NZ_JACOQL010000004.1"/>
</dbReference>
<dbReference type="GO" id="GO:0016829">
    <property type="term" value="F:lyase activity"/>
    <property type="evidence" value="ECO:0007669"/>
    <property type="project" value="UniProtKB-KW"/>
</dbReference>
<feature type="domain" description="Mandelate racemase/muconate lactonizing enzyme C-terminal" evidence="2">
    <location>
        <begin position="158"/>
        <end position="265"/>
    </location>
</feature>
<reference evidence="3" key="1">
    <citation type="submission" date="2020-08" db="EMBL/GenBank/DDBJ databases">
        <title>Paracoccus amoyensis sp. nov., isolated from the surface seawater at coast of Xiamen, Fujian.</title>
        <authorList>
            <person name="Lyu L."/>
        </authorList>
    </citation>
    <scope>NUCLEOTIDE SEQUENCE</scope>
    <source>
        <strain evidence="3">11-3</strain>
    </source>
</reference>
<protein>
    <submittedName>
        <fullName evidence="3">Mandelate racemase/muconate lactonizing enzyme family protein</fullName>
    </submittedName>
</protein>
<evidence type="ECO:0000256" key="1">
    <source>
        <dbReference type="ARBA" id="ARBA00023239"/>
    </source>
</evidence>
<dbReference type="PANTHER" id="PTHR48080:SF2">
    <property type="entry name" value="D-GALACTONATE DEHYDRATASE"/>
    <property type="match status" value="1"/>
</dbReference>
<dbReference type="SFLD" id="SFLDS00001">
    <property type="entry name" value="Enolase"/>
    <property type="match status" value="1"/>
</dbReference>
<sequence length="403" mass="44271">MKITAVETLRLGEFSNIIWVLIRTDDGITGLGETFMGAGAVEAYLHETVAPKLIGRDPLQIEAINRDLIGYLGWRGAGVETRGNSAVDIALWDIFGKALGVPVSVALGGKSREKVRTYNTCAGYQYVRDARAQAVANWGLDRKSDGPYEDLDAFLNNADDLALSLLEQGITGMKIWPFDIAAERTHGLDISAAELNRALEPFEKIRKAVGDRMDIMVEFHSLWRLPAAQRIARALQPYDTFWHEDAVRMDSLETLRAYAPHSRAMVCASETLAYPHAFRDYLATGVAGVAMLDLSWCGGLSEARKIAALAEAAQIPVAPHDCTGPVVFMASCHFSMHARNTLIQESVRAFYTGWYTELVTELPTVSQGEITVSDAPGLGIDLLPDLFHRPDAIHRRQTADGEI</sequence>
<dbReference type="InterPro" id="IPR036849">
    <property type="entry name" value="Enolase-like_C_sf"/>
</dbReference>
<comment type="caution">
    <text evidence="3">The sequence shown here is derived from an EMBL/GenBank/DDBJ whole genome shotgun (WGS) entry which is preliminary data.</text>
</comment>
<keyword evidence="1" id="KW-0456">Lyase</keyword>
<evidence type="ECO:0000259" key="2">
    <source>
        <dbReference type="SMART" id="SM00922"/>
    </source>
</evidence>
<dbReference type="SUPFAM" id="SSF51604">
    <property type="entry name" value="Enolase C-terminal domain-like"/>
    <property type="match status" value="1"/>
</dbReference>
<dbReference type="AlphaFoldDB" id="A0A926JE00"/>
<name>A0A926JE00_9RHOB</name>
<accession>A0A926JE00</accession>
<dbReference type="InterPro" id="IPR029017">
    <property type="entry name" value="Enolase-like_N"/>
</dbReference>
<evidence type="ECO:0000313" key="3">
    <source>
        <dbReference type="EMBL" id="MBC9247613.1"/>
    </source>
</evidence>
<organism evidence="3 4">
    <name type="scientific">Paracoccus amoyensis</name>
    <dbReference type="NCBI Taxonomy" id="2760093"/>
    <lineage>
        <taxon>Bacteria</taxon>
        <taxon>Pseudomonadati</taxon>
        <taxon>Pseudomonadota</taxon>
        <taxon>Alphaproteobacteria</taxon>
        <taxon>Rhodobacterales</taxon>
        <taxon>Paracoccaceae</taxon>
        <taxon>Paracoccus</taxon>
    </lineage>
</organism>
<dbReference type="CDD" id="cd03316">
    <property type="entry name" value="MR_like"/>
    <property type="match status" value="1"/>
</dbReference>
<dbReference type="Gene3D" id="3.30.390.10">
    <property type="entry name" value="Enolase-like, N-terminal domain"/>
    <property type="match status" value="1"/>
</dbReference>
<dbReference type="SMART" id="SM00922">
    <property type="entry name" value="MR_MLE"/>
    <property type="match status" value="1"/>
</dbReference>
<dbReference type="PANTHER" id="PTHR48080">
    <property type="entry name" value="D-GALACTONATE DEHYDRATASE-RELATED"/>
    <property type="match status" value="1"/>
</dbReference>
<dbReference type="SUPFAM" id="SSF54826">
    <property type="entry name" value="Enolase N-terminal domain-like"/>
    <property type="match status" value="1"/>
</dbReference>
<proteinExistence type="predicted"/>
<dbReference type="InterPro" id="IPR029065">
    <property type="entry name" value="Enolase_C-like"/>
</dbReference>
<dbReference type="InterPro" id="IPR013342">
    <property type="entry name" value="Mandelate_racemase_C"/>
</dbReference>
<dbReference type="InterPro" id="IPR013341">
    <property type="entry name" value="Mandelate_racemase_N_dom"/>
</dbReference>
<dbReference type="Pfam" id="PF13378">
    <property type="entry name" value="MR_MLE_C"/>
    <property type="match status" value="1"/>
</dbReference>
<dbReference type="Pfam" id="PF02746">
    <property type="entry name" value="MR_MLE_N"/>
    <property type="match status" value="1"/>
</dbReference>